<gene>
    <name evidence="2" type="ORF">TARUN_2872</name>
</gene>
<dbReference type="AlphaFoldDB" id="A0A395NTD8"/>
<feature type="non-terminal residue" evidence="2">
    <location>
        <position position="36"/>
    </location>
</feature>
<sequence>MQVTSVLAFLLTAATGAFAAPGGHGVSHPPPPPPPP</sequence>
<feature type="signal peptide" evidence="1">
    <location>
        <begin position="1"/>
        <end position="19"/>
    </location>
</feature>
<dbReference type="EMBL" id="PXOA01000162">
    <property type="protein sequence ID" value="RFU79336.1"/>
    <property type="molecule type" value="Genomic_DNA"/>
</dbReference>
<feature type="chain" id="PRO_5017178400" evidence="1">
    <location>
        <begin position="20"/>
        <end position="36"/>
    </location>
</feature>
<name>A0A395NTD8_TRIAR</name>
<evidence type="ECO:0000313" key="2">
    <source>
        <dbReference type="EMBL" id="RFU79336.1"/>
    </source>
</evidence>
<proteinExistence type="predicted"/>
<keyword evidence="1" id="KW-0732">Signal</keyword>
<evidence type="ECO:0000313" key="3">
    <source>
        <dbReference type="Proteomes" id="UP000266272"/>
    </source>
</evidence>
<protein>
    <submittedName>
        <fullName evidence="2">Hydrophobin</fullName>
    </submittedName>
</protein>
<comment type="caution">
    <text evidence="2">The sequence shown here is derived from an EMBL/GenBank/DDBJ whole genome shotgun (WGS) entry which is preliminary data.</text>
</comment>
<reference evidence="2 3" key="1">
    <citation type="journal article" date="2018" name="PLoS Pathog.">
        <title>Evolution of structural diversity of trichothecenes, a family of toxins produced by plant pathogenic and entomopathogenic fungi.</title>
        <authorList>
            <person name="Proctor R.H."/>
            <person name="McCormick S.P."/>
            <person name="Kim H.S."/>
            <person name="Cardoza R.E."/>
            <person name="Stanley A.M."/>
            <person name="Lindo L."/>
            <person name="Kelly A."/>
            <person name="Brown D.W."/>
            <person name="Lee T."/>
            <person name="Vaughan M.M."/>
            <person name="Alexander N.J."/>
            <person name="Busman M."/>
            <person name="Gutierrez S."/>
        </authorList>
    </citation>
    <scope>NUCLEOTIDE SEQUENCE [LARGE SCALE GENOMIC DNA]</scope>
    <source>
        <strain evidence="2 3">IBT 40837</strain>
    </source>
</reference>
<evidence type="ECO:0000256" key="1">
    <source>
        <dbReference type="SAM" id="SignalP"/>
    </source>
</evidence>
<organism evidence="2 3">
    <name type="scientific">Trichoderma arundinaceum</name>
    <dbReference type="NCBI Taxonomy" id="490622"/>
    <lineage>
        <taxon>Eukaryota</taxon>
        <taxon>Fungi</taxon>
        <taxon>Dikarya</taxon>
        <taxon>Ascomycota</taxon>
        <taxon>Pezizomycotina</taxon>
        <taxon>Sordariomycetes</taxon>
        <taxon>Hypocreomycetidae</taxon>
        <taxon>Hypocreales</taxon>
        <taxon>Hypocreaceae</taxon>
        <taxon>Trichoderma</taxon>
    </lineage>
</organism>
<dbReference type="Proteomes" id="UP000266272">
    <property type="component" value="Unassembled WGS sequence"/>
</dbReference>
<accession>A0A395NTD8</accession>
<keyword evidence="3" id="KW-1185">Reference proteome</keyword>